<dbReference type="EMBL" id="JWZT01000239">
    <property type="protein sequence ID" value="KII74814.1"/>
    <property type="molecule type" value="Genomic_DNA"/>
</dbReference>
<dbReference type="AlphaFoldDB" id="A0A0C2MWF0"/>
<protein>
    <submittedName>
        <fullName evidence="1">Uncharacterized protein</fullName>
    </submittedName>
</protein>
<dbReference type="EMBL" id="JWZT01001679">
    <property type="protein sequence ID" value="KII71651.1"/>
    <property type="molecule type" value="Genomic_DNA"/>
</dbReference>
<evidence type="ECO:0000313" key="3">
    <source>
        <dbReference type="Proteomes" id="UP000031668"/>
    </source>
</evidence>
<accession>A0A0C2MWF0</accession>
<organism evidence="1 3">
    <name type="scientific">Thelohanellus kitauei</name>
    <name type="common">Myxosporean</name>
    <dbReference type="NCBI Taxonomy" id="669202"/>
    <lineage>
        <taxon>Eukaryota</taxon>
        <taxon>Metazoa</taxon>
        <taxon>Cnidaria</taxon>
        <taxon>Myxozoa</taxon>
        <taxon>Myxosporea</taxon>
        <taxon>Bivalvulida</taxon>
        <taxon>Platysporina</taxon>
        <taxon>Myxobolidae</taxon>
        <taxon>Thelohanellus</taxon>
    </lineage>
</organism>
<comment type="caution">
    <text evidence="1">The sequence shown here is derived from an EMBL/GenBank/DDBJ whole genome shotgun (WGS) entry which is preliminary data.</text>
</comment>
<evidence type="ECO:0000313" key="2">
    <source>
        <dbReference type="EMBL" id="KII74814.1"/>
    </source>
</evidence>
<gene>
    <name evidence="1" type="ORF">RF11_02403</name>
    <name evidence="2" type="ORF">RF11_08621</name>
</gene>
<name>A0A0C2MWF0_THEKT</name>
<reference evidence="1 3" key="1">
    <citation type="journal article" date="2014" name="Genome Biol. Evol.">
        <title>The genome of the myxosporean Thelohanellus kitauei shows adaptations to nutrient acquisition within its fish host.</title>
        <authorList>
            <person name="Yang Y."/>
            <person name="Xiong J."/>
            <person name="Zhou Z."/>
            <person name="Huo F."/>
            <person name="Miao W."/>
            <person name="Ran C."/>
            <person name="Liu Y."/>
            <person name="Zhang J."/>
            <person name="Feng J."/>
            <person name="Wang M."/>
            <person name="Wang M."/>
            <person name="Wang L."/>
            <person name="Yao B."/>
        </authorList>
    </citation>
    <scope>NUCLEOTIDE SEQUENCE [LARGE SCALE GENOMIC DNA]</scope>
    <source>
        <strain evidence="1">Wuqing</strain>
    </source>
</reference>
<keyword evidence="3" id="KW-1185">Reference proteome</keyword>
<sequence>MELQVNGRIHDVAVDKFARCVYALYKTGIIRKCYTTQKELDKQFELVVFDSNIMGIEIDPRNGNLYYHDKKSITVLHTQLFTRMTIYRTEGFIYYLKLDVNTEYDKYLNSA</sequence>
<evidence type="ECO:0000313" key="1">
    <source>
        <dbReference type="EMBL" id="KII71651.1"/>
    </source>
</evidence>
<proteinExistence type="predicted"/>
<dbReference type="Proteomes" id="UP000031668">
    <property type="component" value="Unassembled WGS sequence"/>
</dbReference>